<feature type="transmembrane region" description="Helical" evidence="1">
    <location>
        <begin position="343"/>
        <end position="365"/>
    </location>
</feature>
<keyword evidence="1" id="KW-0812">Transmembrane</keyword>
<gene>
    <name evidence="3" type="ORF">ATZ33_16310</name>
</gene>
<dbReference type="RefSeq" id="WP_071877620.1">
    <property type="nucleotide sequence ID" value="NZ_JXLC01000010.1"/>
</dbReference>
<organism evidence="3 4">
    <name type="scientific">Enterococcus silesiacus</name>
    <dbReference type="NCBI Taxonomy" id="332949"/>
    <lineage>
        <taxon>Bacteria</taxon>
        <taxon>Bacillati</taxon>
        <taxon>Bacillota</taxon>
        <taxon>Bacilli</taxon>
        <taxon>Lactobacillales</taxon>
        <taxon>Enterococcaceae</taxon>
        <taxon>Enterococcus</taxon>
    </lineage>
</organism>
<accession>A0ABM5WCI6</accession>
<dbReference type="InterPro" id="IPR025857">
    <property type="entry name" value="MacB_PCD"/>
</dbReference>
<protein>
    <submittedName>
        <fullName evidence="3">ABC transporter permease</fullName>
    </submittedName>
</protein>
<evidence type="ECO:0000313" key="4">
    <source>
        <dbReference type="Proteomes" id="UP000065511"/>
    </source>
</evidence>
<evidence type="ECO:0000313" key="3">
    <source>
        <dbReference type="EMBL" id="ALS02884.1"/>
    </source>
</evidence>
<name>A0ABM5WCI6_9ENTE</name>
<dbReference type="PANTHER" id="PTHR30572:SF9">
    <property type="entry name" value="ABC TRANSPORTER PERMEASE PROTEIN"/>
    <property type="match status" value="1"/>
</dbReference>
<feature type="transmembrane region" description="Helical" evidence="1">
    <location>
        <begin position="15"/>
        <end position="34"/>
    </location>
</feature>
<sequence>MFVFKHAFLNLRRHTWNYVLVGIILFFLMLSSMVTNTIYTSTKLFVKNYSKQFTTLVTILEPDLSNLTHEEKLTKEQYLKFGESTYVNNTRMTASVPVSLESLKTITAVSPFQFQKVEGDELKRSSYQSIANWLGAGAADLAKELAESGMEISAGNADLKRNDCLISEELAQMNQLKIGDSIQVAAIGSDQAEKQRLVIAGMYRSQKKTQSNGASELVKIQENDIFTNWETVYAIKTFDRFGYNNVAYELKNADDFDAFFKEIQAKGLPSKYQVITNETNLQMLLSPVNGLGTLAGTILLGLLLFGSFSLALFSIRAFKQKQTEICVMRNIGITQKQLINSRLIELVGVTMFSFSLAFLSAQWIVQPIADWQLKNQKLLMGNVDQLFSVMGNSKNEAIISIPMMINDNSLLMLIGIACLFLMTIISIEGYKIFKFEPIEFLLERNRSEQ</sequence>
<dbReference type="PANTHER" id="PTHR30572">
    <property type="entry name" value="MEMBRANE COMPONENT OF TRANSPORTER-RELATED"/>
    <property type="match status" value="1"/>
</dbReference>
<proteinExistence type="predicted"/>
<dbReference type="EMBL" id="CP013614">
    <property type="protein sequence ID" value="ALS02884.1"/>
    <property type="molecule type" value="Genomic_DNA"/>
</dbReference>
<keyword evidence="1" id="KW-1133">Transmembrane helix</keyword>
<keyword evidence="4" id="KW-1185">Reference proteome</keyword>
<feature type="transmembrane region" description="Helical" evidence="1">
    <location>
        <begin position="291"/>
        <end position="313"/>
    </location>
</feature>
<dbReference type="Proteomes" id="UP000065511">
    <property type="component" value="Chromosome"/>
</dbReference>
<evidence type="ECO:0000259" key="2">
    <source>
        <dbReference type="Pfam" id="PF12704"/>
    </source>
</evidence>
<reference evidence="3 4" key="1">
    <citation type="submission" date="2015-12" db="EMBL/GenBank/DDBJ databases">
        <authorList>
            <person name="Lauer A."/>
            <person name="Humrighouse B."/>
            <person name="Loparev V."/>
            <person name="Shewmaker P.L."/>
            <person name="Whitney A.M."/>
            <person name="McLaughlin R.W."/>
        </authorList>
    </citation>
    <scope>NUCLEOTIDE SEQUENCE [LARGE SCALE GENOMIC DNA]</scope>
    <source>
        <strain evidence="3 4">LMG 23085</strain>
    </source>
</reference>
<dbReference type="Pfam" id="PF12704">
    <property type="entry name" value="MacB_PCD"/>
    <property type="match status" value="1"/>
</dbReference>
<feature type="transmembrane region" description="Helical" evidence="1">
    <location>
        <begin position="410"/>
        <end position="430"/>
    </location>
</feature>
<evidence type="ECO:0000256" key="1">
    <source>
        <dbReference type="SAM" id="Phobius"/>
    </source>
</evidence>
<feature type="domain" description="MacB-like periplasmic core" evidence="2">
    <location>
        <begin position="88"/>
        <end position="265"/>
    </location>
</feature>
<dbReference type="InterPro" id="IPR050250">
    <property type="entry name" value="Macrolide_Exporter_MacB"/>
</dbReference>
<keyword evidence="1" id="KW-0472">Membrane</keyword>